<evidence type="ECO:0000313" key="4">
    <source>
        <dbReference type="Proteomes" id="UP001501706"/>
    </source>
</evidence>
<comment type="similarity">
    <text evidence="1">Belongs to the UPF0065 (bug) family.</text>
</comment>
<evidence type="ECO:0000256" key="2">
    <source>
        <dbReference type="SAM" id="SignalP"/>
    </source>
</evidence>
<dbReference type="InterPro" id="IPR042100">
    <property type="entry name" value="Bug_dom1"/>
</dbReference>
<keyword evidence="2" id="KW-0732">Signal</keyword>
<dbReference type="PIRSF" id="PIRSF017082">
    <property type="entry name" value="YflP"/>
    <property type="match status" value="1"/>
</dbReference>
<keyword evidence="4" id="KW-1185">Reference proteome</keyword>
<sequence>MKTVKPFRLLPIAWAAACVAAAAPATATDAYPSRPIRLAVGFAPGTGPDILARTLGQKLGELMGQPVVVENRAGAGGQIAAQFVAKAPPDGYTVLIADVSAISIAPAAFSKLGYDPVRELAPVSEVVKTDFILVVPNTSAARSVEDFVKFGQSRDKVNFGTFGAGTPGHFGAEMFAELGRFRIEPIHYRATGDAVSAVVSGDVNGVFMSTALATAQVKGGKMRALATTAPRRSPLLPEVPTFIEAGYPKADFSAWFALFVPAGTPEPVIATLNAKAVAAVQSPEARQRLEEAGFSISGTSAQETRRMIEAETERWKKIVAATGFKGD</sequence>
<feature type="signal peptide" evidence="2">
    <location>
        <begin position="1"/>
        <end position="27"/>
    </location>
</feature>
<dbReference type="CDD" id="cd13578">
    <property type="entry name" value="PBP2_Bug27"/>
    <property type="match status" value="1"/>
</dbReference>
<comment type="caution">
    <text evidence="3">The sequence shown here is derived from an EMBL/GenBank/DDBJ whole genome shotgun (WGS) entry which is preliminary data.</text>
</comment>
<organism evidence="3 4">
    <name type="scientific">Pigmentiphaga daeguensis</name>
    <dbReference type="NCBI Taxonomy" id="414049"/>
    <lineage>
        <taxon>Bacteria</taxon>
        <taxon>Pseudomonadati</taxon>
        <taxon>Pseudomonadota</taxon>
        <taxon>Betaproteobacteria</taxon>
        <taxon>Burkholderiales</taxon>
        <taxon>Alcaligenaceae</taxon>
        <taxon>Pigmentiphaga</taxon>
    </lineage>
</organism>
<dbReference type="PANTHER" id="PTHR42928:SF5">
    <property type="entry name" value="BLR1237 PROTEIN"/>
    <property type="match status" value="1"/>
</dbReference>
<reference evidence="4" key="1">
    <citation type="journal article" date="2019" name="Int. J. Syst. Evol. Microbiol.">
        <title>The Global Catalogue of Microorganisms (GCM) 10K type strain sequencing project: providing services to taxonomists for standard genome sequencing and annotation.</title>
        <authorList>
            <consortium name="The Broad Institute Genomics Platform"/>
            <consortium name="The Broad Institute Genome Sequencing Center for Infectious Disease"/>
            <person name="Wu L."/>
            <person name="Ma J."/>
        </authorList>
    </citation>
    <scope>NUCLEOTIDE SEQUENCE [LARGE SCALE GENOMIC DNA]</scope>
    <source>
        <strain evidence="4">JCM 14330</strain>
    </source>
</reference>
<dbReference type="Gene3D" id="3.40.190.10">
    <property type="entry name" value="Periplasmic binding protein-like II"/>
    <property type="match status" value="1"/>
</dbReference>
<dbReference type="Proteomes" id="UP001501706">
    <property type="component" value="Unassembled WGS sequence"/>
</dbReference>
<feature type="chain" id="PRO_5046223267" evidence="2">
    <location>
        <begin position="28"/>
        <end position="327"/>
    </location>
</feature>
<evidence type="ECO:0000313" key="3">
    <source>
        <dbReference type="EMBL" id="GAA0491167.1"/>
    </source>
</evidence>
<dbReference type="EMBL" id="BAAAEN010000001">
    <property type="protein sequence ID" value="GAA0491167.1"/>
    <property type="molecule type" value="Genomic_DNA"/>
</dbReference>
<evidence type="ECO:0000256" key="1">
    <source>
        <dbReference type="ARBA" id="ARBA00006987"/>
    </source>
</evidence>
<dbReference type="Pfam" id="PF03401">
    <property type="entry name" value="TctC"/>
    <property type="match status" value="1"/>
</dbReference>
<protein>
    <submittedName>
        <fullName evidence="3">Tripartite tricarboxylate transporter substrate binding protein</fullName>
    </submittedName>
</protein>
<dbReference type="RefSeq" id="WP_132978833.1">
    <property type="nucleotide sequence ID" value="NZ_BAAAEN010000001.1"/>
</dbReference>
<proteinExistence type="inferred from homology"/>
<name>A0ABP3L182_9BURK</name>
<dbReference type="Gene3D" id="3.40.190.150">
    <property type="entry name" value="Bordetella uptake gene, domain 1"/>
    <property type="match status" value="1"/>
</dbReference>
<dbReference type="SUPFAM" id="SSF53850">
    <property type="entry name" value="Periplasmic binding protein-like II"/>
    <property type="match status" value="1"/>
</dbReference>
<accession>A0ABP3L182</accession>
<gene>
    <name evidence="3" type="ORF">GCM10009097_03450</name>
</gene>
<dbReference type="PANTHER" id="PTHR42928">
    <property type="entry name" value="TRICARBOXYLATE-BINDING PROTEIN"/>
    <property type="match status" value="1"/>
</dbReference>
<dbReference type="InterPro" id="IPR005064">
    <property type="entry name" value="BUG"/>
</dbReference>